<reference evidence="2" key="1">
    <citation type="submission" date="2017-09" db="EMBL/GenBank/DDBJ databases">
        <title>Contemporary evolution of a Lepidopteran species, Heliothis virescens, in response to modern agricultural practices.</title>
        <authorList>
            <person name="Fritz M.L."/>
            <person name="Deyonke A.M."/>
            <person name="Papanicolaou A."/>
            <person name="Micinski S."/>
            <person name="Westbrook J."/>
            <person name="Gould F."/>
        </authorList>
    </citation>
    <scope>NUCLEOTIDE SEQUENCE [LARGE SCALE GENOMIC DNA]</scope>
    <source>
        <strain evidence="2">HvINT-</strain>
        <tissue evidence="2">Whole body</tissue>
    </source>
</reference>
<evidence type="ECO:0008006" key="3">
    <source>
        <dbReference type="Google" id="ProtNLM"/>
    </source>
</evidence>
<dbReference type="STRING" id="7102.A0A2A4J263"/>
<organism evidence="2">
    <name type="scientific">Heliothis virescens</name>
    <name type="common">Tobacco budworm moth</name>
    <dbReference type="NCBI Taxonomy" id="7102"/>
    <lineage>
        <taxon>Eukaryota</taxon>
        <taxon>Metazoa</taxon>
        <taxon>Ecdysozoa</taxon>
        <taxon>Arthropoda</taxon>
        <taxon>Hexapoda</taxon>
        <taxon>Insecta</taxon>
        <taxon>Pterygota</taxon>
        <taxon>Neoptera</taxon>
        <taxon>Endopterygota</taxon>
        <taxon>Lepidoptera</taxon>
        <taxon>Glossata</taxon>
        <taxon>Ditrysia</taxon>
        <taxon>Noctuoidea</taxon>
        <taxon>Noctuidae</taxon>
        <taxon>Heliothinae</taxon>
        <taxon>Heliothis</taxon>
    </lineage>
</organism>
<sequence length="227" mass="25705">MVTAIYFLLFILLSSSCEASKILVVFGMPSRSHANLGEGVVRNLLKGGHEVTYIRVFEYKNPPPNLRQIDVSSNIDFLPADAINIKKIMEKNGTMNDHSIVRTMMVQLAAKTVEHQNVKKLLEDPRENFDVVIVEWMFSDVTAGLATVFGCPLIWLSPVEVNSLVISLIDEAPNPAHSSDALSPNMPPFTFLQRLEELWTRIKLQYYGLSKFDRMESDAYERLIVPY</sequence>
<feature type="signal peptide" evidence="1">
    <location>
        <begin position="1"/>
        <end position="19"/>
    </location>
</feature>
<comment type="caution">
    <text evidence="2">The sequence shown here is derived from an EMBL/GenBank/DDBJ whole genome shotgun (WGS) entry which is preliminary data.</text>
</comment>
<evidence type="ECO:0000256" key="1">
    <source>
        <dbReference type="SAM" id="SignalP"/>
    </source>
</evidence>
<dbReference type="SUPFAM" id="SSF53756">
    <property type="entry name" value="UDP-Glycosyltransferase/glycogen phosphorylase"/>
    <property type="match status" value="1"/>
</dbReference>
<keyword evidence="1" id="KW-0732">Signal</keyword>
<dbReference type="EMBL" id="NWSH01003535">
    <property type="protein sequence ID" value="PCG66155.1"/>
    <property type="molecule type" value="Genomic_DNA"/>
</dbReference>
<name>A0A2A4J263_HELVI</name>
<accession>A0A2A4J263</accession>
<dbReference type="AlphaFoldDB" id="A0A2A4J263"/>
<protein>
    <recommendedName>
        <fullName evidence="3">UDP-glycosyltransferase</fullName>
    </recommendedName>
</protein>
<gene>
    <name evidence="2" type="ORF">B5V51_8108</name>
</gene>
<proteinExistence type="predicted"/>
<feature type="chain" id="PRO_5013105188" description="UDP-glycosyltransferase" evidence="1">
    <location>
        <begin position="20"/>
        <end position="227"/>
    </location>
</feature>
<evidence type="ECO:0000313" key="2">
    <source>
        <dbReference type="EMBL" id="PCG66155.1"/>
    </source>
</evidence>
<dbReference type="Gene3D" id="3.40.50.2000">
    <property type="entry name" value="Glycogen Phosphorylase B"/>
    <property type="match status" value="1"/>
</dbReference>